<evidence type="ECO:0000313" key="1">
    <source>
        <dbReference type="EMBL" id="OJD15298.1"/>
    </source>
</evidence>
<reference evidence="1 2" key="1">
    <citation type="submission" date="2015-07" db="EMBL/GenBank/DDBJ databases">
        <title>Emmonsia species relationships and genome sequence.</title>
        <authorList>
            <consortium name="The Broad Institute Genomics Platform"/>
            <person name="Cuomo C.A."/>
            <person name="Munoz J.F."/>
            <person name="Imamovic A."/>
            <person name="Priest M.E."/>
            <person name="Young S."/>
            <person name="Clay O.K."/>
            <person name="McEwen J.G."/>
        </authorList>
    </citation>
    <scope>NUCLEOTIDE SEQUENCE [LARGE SCALE GENOMIC DNA]</scope>
    <source>
        <strain evidence="1 2">UAMH 9510</strain>
    </source>
</reference>
<dbReference type="STRING" id="1447872.A0A1J9PHB4"/>
<organism evidence="1 2">
    <name type="scientific">Emergomyces pasteurianus Ep9510</name>
    <dbReference type="NCBI Taxonomy" id="1447872"/>
    <lineage>
        <taxon>Eukaryota</taxon>
        <taxon>Fungi</taxon>
        <taxon>Dikarya</taxon>
        <taxon>Ascomycota</taxon>
        <taxon>Pezizomycotina</taxon>
        <taxon>Eurotiomycetes</taxon>
        <taxon>Eurotiomycetidae</taxon>
        <taxon>Onygenales</taxon>
        <taxon>Ajellomycetaceae</taxon>
        <taxon>Emergomyces</taxon>
    </lineage>
</organism>
<dbReference type="VEuPathDB" id="FungiDB:AJ78_04447"/>
<evidence type="ECO:0008006" key="3">
    <source>
        <dbReference type="Google" id="ProtNLM"/>
    </source>
</evidence>
<dbReference type="AlphaFoldDB" id="A0A1J9PHB4"/>
<evidence type="ECO:0000313" key="2">
    <source>
        <dbReference type="Proteomes" id="UP000182235"/>
    </source>
</evidence>
<comment type="caution">
    <text evidence="1">The sequence shown here is derived from an EMBL/GenBank/DDBJ whole genome shotgun (WGS) entry which is preliminary data.</text>
</comment>
<dbReference type="EMBL" id="LGRN01000165">
    <property type="protein sequence ID" value="OJD15298.1"/>
    <property type="molecule type" value="Genomic_DNA"/>
</dbReference>
<keyword evidence="2" id="KW-1185">Reference proteome</keyword>
<protein>
    <recommendedName>
        <fullName evidence="3">C2H2-type domain-containing protein</fullName>
    </recommendedName>
</protein>
<proteinExistence type="predicted"/>
<dbReference type="OrthoDB" id="5305647at2759"/>
<name>A0A1J9PHB4_9EURO</name>
<sequence length="61" mass="7214">MAWEVPPVVVDGEPTLVARRTREPPKNAAGQIYCDHPDCHDHIPYFKRLHKHMDRHDRPYN</sequence>
<accession>A0A1J9PHB4</accession>
<dbReference type="Proteomes" id="UP000182235">
    <property type="component" value="Unassembled WGS sequence"/>
</dbReference>
<gene>
    <name evidence="1" type="ORF">AJ78_04447</name>
</gene>